<accession>A0A4U5P862</accession>
<keyword evidence="2" id="KW-1185">Reference proteome</keyword>
<sequence length="104" mass="12038">MFPVNKESSGKFNGFVFTLWGLADALGIRKGLEWITMIGLRLLVKELVARLKINGHKNEAEGWVEGTQTIIQNWHSRSFEAFIPRSLMLMWEPPRTTWESKYSL</sequence>
<proteinExistence type="predicted"/>
<dbReference type="AlphaFoldDB" id="A0A4U5P862"/>
<dbReference type="Proteomes" id="UP000298663">
    <property type="component" value="Unassembled WGS sequence"/>
</dbReference>
<dbReference type="EMBL" id="AZBU02000002">
    <property type="protein sequence ID" value="TKR92432.1"/>
    <property type="molecule type" value="Genomic_DNA"/>
</dbReference>
<reference evidence="1 2" key="2">
    <citation type="journal article" date="2019" name="G3 (Bethesda)">
        <title>Hybrid Assembly of the Genome of the Entomopathogenic Nematode Steinernema carpocapsae Identifies the X-Chromosome.</title>
        <authorList>
            <person name="Serra L."/>
            <person name="Macchietto M."/>
            <person name="Macias-Munoz A."/>
            <person name="McGill C.J."/>
            <person name="Rodriguez I.M."/>
            <person name="Rodriguez B."/>
            <person name="Murad R."/>
            <person name="Mortazavi A."/>
        </authorList>
    </citation>
    <scope>NUCLEOTIDE SEQUENCE [LARGE SCALE GENOMIC DNA]</scope>
    <source>
        <strain evidence="1 2">ALL</strain>
    </source>
</reference>
<evidence type="ECO:0000313" key="1">
    <source>
        <dbReference type="EMBL" id="TKR92432.1"/>
    </source>
</evidence>
<reference evidence="1 2" key="1">
    <citation type="journal article" date="2015" name="Genome Biol.">
        <title>Comparative genomics of Steinernema reveals deeply conserved gene regulatory networks.</title>
        <authorList>
            <person name="Dillman A.R."/>
            <person name="Macchietto M."/>
            <person name="Porter C.F."/>
            <person name="Rogers A."/>
            <person name="Williams B."/>
            <person name="Antoshechkin I."/>
            <person name="Lee M.M."/>
            <person name="Goodwin Z."/>
            <person name="Lu X."/>
            <person name="Lewis E.E."/>
            <person name="Goodrich-Blair H."/>
            <person name="Stock S.P."/>
            <person name="Adams B.J."/>
            <person name="Sternberg P.W."/>
            <person name="Mortazavi A."/>
        </authorList>
    </citation>
    <scope>NUCLEOTIDE SEQUENCE [LARGE SCALE GENOMIC DNA]</scope>
    <source>
        <strain evidence="1 2">ALL</strain>
    </source>
</reference>
<protein>
    <submittedName>
        <fullName evidence="1">Uncharacterized protein</fullName>
    </submittedName>
</protein>
<name>A0A4U5P862_STECR</name>
<organism evidence="1 2">
    <name type="scientific">Steinernema carpocapsae</name>
    <name type="common">Entomopathogenic nematode</name>
    <dbReference type="NCBI Taxonomy" id="34508"/>
    <lineage>
        <taxon>Eukaryota</taxon>
        <taxon>Metazoa</taxon>
        <taxon>Ecdysozoa</taxon>
        <taxon>Nematoda</taxon>
        <taxon>Chromadorea</taxon>
        <taxon>Rhabditida</taxon>
        <taxon>Tylenchina</taxon>
        <taxon>Panagrolaimomorpha</taxon>
        <taxon>Strongyloidoidea</taxon>
        <taxon>Steinernematidae</taxon>
        <taxon>Steinernema</taxon>
    </lineage>
</organism>
<evidence type="ECO:0000313" key="2">
    <source>
        <dbReference type="Proteomes" id="UP000298663"/>
    </source>
</evidence>
<gene>
    <name evidence="1" type="ORF">L596_007085</name>
</gene>
<comment type="caution">
    <text evidence="1">The sequence shown here is derived from an EMBL/GenBank/DDBJ whole genome shotgun (WGS) entry which is preliminary data.</text>
</comment>